<feature type="compositionally biased region" description="Polar residues" evidence="3">
    <location>
        <begin position="635"/>
        <end position="649"/>
    </location>
</feature>
<feature type="region of interest" description="Disordered" evidence="3">
    <location>
        <begin position="697"/>
        <end position="716"/>
    </location>
</feature>
<feature type="region of interest" description="Disordered" evidence="3">
    <location>
        <begin position="363"/>
        <end position="533"/>
    </location>
</feature>
<sequence length="847" mass="93264">MPIAALSPEAVRAIGSASVISDPCSIVKELLDNALDATATSVFIEISQNTLDVIQVKDNGHGIPTSDHPFVCKRTFTSKIQSVEDLRTIGGKSLGFRGEALASAAEVSGGVTITTRVPHEPVGSSIKYGRNGELLSTQRASHPVGTSVRITDLFKHIPVRRQTTIKNAAKTLARIKKLVQAYAIAQPSKRLSLKVLRVKTETNNWMYGPGKDASLVDAALKVVGTEASSSCLVKAWPPENDSDRSFRILALLPKPDSESDLAKVNGLGQYISIDGRPLSTTRGVAQDTAKLFKSYIRSLASSQEPSTSITDPLLCLQLQCTNASYDVNIEPAKDDVLLEDQEELLSLVEELLCDVYGIEAKPAERSRTANKEKEPAPHRNSFDILLARKSPDDSRASSYASSTPRTPAVEEQHSTHTENRLELRNASSIPWSIPRESMPMPTRNISSSPSDTDNTGRSGIVRYPTESRRNSRERLQTSSPGFILPSPSASSTTAPGYVTEAQSSLSSLGTPQTPHPRTRQASMDHSTHPGNGALDSWLGKTPVPLSQPTIGEVPVDDGDERSLQQLAQERFGSSERSPNNTVSIENGVATAQNQYPETQASPAEAETEPEEIGSPLLGSTRDSKIREDRAPAPEKSSTTLRQLLSGNNHQELDRALDFENRKREAILRHREQLRSRRNQTTTSSPHMSRYLAAKAALHSQPDADREDEPTVKPVLSTHDPRSRLMRYREQDQNEDGISRNRRINTDKLPLENIPDGHELYSLGLTQQADISLISTTYDHITKTDLYTGCGDQFVAFDHSHKDTERVLDIWRYRLISIMRSNYQTEERSGLPDVHFNFSRLAQRGQSK</sequence>
<dbReference type="GO" id="GO:0016887">
    <property type="term" value="F:ATP hydrolysis activity"/>
    <property type="evidence" value="ECO:0007669"/>
    <property type="project" value="InterPro"/>
</dbReference>
<evidence type="ECO:0000256" key="1">
    <source>
        <dbReference type="ARBA" id="ARBA00006082"/>
    </source>
</evidence>
<dbReference type="InterPro" id="IPR013507">
    <property type="entry name" value="DNA_mismatch_S5_2-like"/>
</dbReference>
<comment type="similarity">
    <text evidence="1">Belongs to the DNA mismatch repair MutL/HexB family.</text>
</comment>
<organism evidence="5 6">
    <name type="scientific">Aspergillus kawachii</name>
    <name type="common">White koji mold</name>
    <name type="synonym">Aspergillus awamori var. kawachi</name>
    <dbReference type="NCBI Taxonomy" id="1069201"/>
    <lineage>
        <taxon>Eukaryota</taxon>
        <taxon>Fungi</taxon>
        <taxon>Dikarya</taxon>
        <taxon>Ascomycota</taxon>
        <taxon>Pezizomycotina</taxon>
        <taxon>Eurotiomycetes</taxon>
        <taxon>Eurotiomycetidae</taxon>
        <taxon>Eurotiales</taxon>
        <taxon>Aspergillaceae</taxon>
        <taxon>Aspergillus</taxon>
        <taxon>Aspergillus subgen. Circumdati</taxon>
    </lineage>
</organism>
<name>A0A146FZM7_ASPKA</name>
<dbReference type="InterPro" id="IPR002099">
    <property type="entry name" value="MutL/Mlh/PMS"/>
</dbReference>
<comment type="caution">
    <text evidence="5">The sequence shown here is derived from an EMBL/GenBank/DDBJ whole genome shotgun (WGS) entry which is preliminary data.</text>
</comment>
<dbReference type="GO" id="GO:0032389">
    <property type="term" value="C:MutLalpha complex"/>
    <property type="evidence" value="ECO:0007669"/>
    <property type="project" value="TreeGrafter"/>
</dbReference>
<dbReference type="InterPro" id="IPR036890">
    <property type="entry name" value="HATPase_C_sf"/>
</dbReference>
<dbReference type="Gene3D" id="3.30.230.10">
    <property type="match status" value="1"/>
</dbReference>
<reference evidence="6" key="2">
    <citation type="submission" date="2016-02" db="EMBL/GenBank/DDBJ databases">
        <title>Genome sequencing of Aspergillus luchuensis NBRC 4314.</title>
        <authorList>
            <person name="Yamada O."/>
        </authorList>
    </citation>
    <scope>NUCLEOTIDE SEQUENCE [LARGE SCALE GENOMIC DNA]</scope>
    <source>
        <strain evidence="6">RIB 2604</strain>
    </source>
</reference>
<dbReference type="Pfam" id="PF01119">
    <property type="entry name" value="DNA_mis_repair"/>
    <property type="match status" value="1"/>
</dbReference>
<keyword evidence="2" id="KW-0227">DNA damage</keyword>
<feature type="compositionally biased region" description="Basic and acidic residues" evidence="3">
    <location>
        <begin position="363"/>
        <end position="381"/>
    </location>
</feature>
<dbReference type="Proteomes" id="UP000075230">
    <property type="component" value="Unassembled WGS sequence"/>
</dbReference>
<dbReference type="GO" id="GO:0005524">
    <property type="term" value="F:ATP binding"/>
    <property type="evidence" value="ECO:0007669"/>
    <property type="project" value="InterPro"/>
</dbReference>
<dbReference type="Pfam" id="PF02518">
    <property type="entry name" value="HATPase_c"/>
    <property type="match status" value="1"/>
</dbReference>
<evidence type="ECO:0000259" key="4">
    <source>
        <dbReference type="SMART" id="SM01340"/>
    </source>
</evidence>
<feature type="compositionally biased region" description="Basic and acidic residues" evidence="3">
    <location>
        <begin position="465"/>
        <end position="475"/>
    </location>
</feature>
<dbReference type="PROSITE" id="PS00058">
    <property type="entry name" value="DNA_MISMATCH_REPAIR_1"/>
    <property type="match status" value="1"/>
</dbReference>
<feature type="compositionally biased region" description="Polar residues" evidence="3">
    <location>
        <begin position="500"/>
        <end position="512"/>
    </location>
</feature>
<dbReference type="NCBIfam" id="TIGR00585">
    <property type="entry name" value="mutl"/>
    <property type="match status" value="1"/>
</dbReference>
<feature type="compositionally biased region" description="Low complexity" evidence="3">
    <location>
        <begin position="485"/>
        <end position="495"/>
    </location>
</feature>
<evidence type="ECO:0000256" key="2">
    <source>
        <dbReference type="ARBA" id="ARBA00022763"/>
    </source>
</evidence>
<feature type="compositionally biased region" description="Polar residues" evidence="3">
    <location>
        <begin position="396"/>
        <end position="405"/>
    </location>
</feature>
<feature type="compositionally biased region" description="Basic and acidic residues" evidence="3">
    <location>
        <begin position="621"/>
        <end position="632"/>
    </location>
</feature>
<dbReference type="InterPro" id="IPR014721">
    <property type="entry name" value="Ribsml_uS5_D2-typ_fold_subgr"/>
</dbReference>
<dbReference type="Gene3D" id="3.30.565.10">
    <property type="entry name" value="Histidine kinase-like ATPase, C-terminal domain"/>
    <property type="match status" value="1"/>
</dbReference>
<dbReference type="GO" id="GO:0030983">
    <property type="term" value="F:mismatched DNA binding"/>
    <property type="evidence" value="ECO:0007669"/>
    <property type="project" value="InterPro"/>
</dbReference>
<dbReference type="GO" id="GO:0140664">
    <property type="term" value="F:ATP-dependent DNA damage sensor activity"/>
    <property type="evidence" value="ECO:0007669"/>
    <property type="project" value="InterPro"/>
</dbReference>
<dbReference type="VEuPathDB" id="FungiDB:ASPFODRAFT_207680"/>
<evidence type="ECO:0000256" key="3">
    <source>
        <dbReference type="SAM" id="MobiDB-lite"/>
    </source>
</evidence>
<dbReference type="FunFam" id="3.30.565.10:FF:000017">
    <property type="entry name" value="PMS1 homolog 1, mismatch repair system component"/>
    <property type="match status" value="1"/>
</dbReference>
<dbReference type="EMBL" id="BCWF01000036">
    <property type="protein sequence ID" value="GAT30906.1"/>
    <property type="molecule type" value="Genomic_DNA"/>
</dbReference>
<dbReference type="InterPro" id="IPR003594">
    <property type="entry name" value="HATPase_dom"/>
</dbReference>
<feature type="domain" description="DNA mismatch repair protein S5" evidence="4">
    <location>
        <begin position="219"/>
        <end position="357"/>
    </location>
</feature>
<dbReference type="SUPFAM" id="SSF55874">
    <property type="entry name" value="ATPase domain of HSP90 chaperone/DNA topoisomerase II/histidine kinase"/>
    <property type="match status" value="1"/>
</dbReference>
<dbReference type="GO" id="GO:0006298">
    <property type="term" value="P:mismatch repair"/>
    <property type="evidence" value="ECO:0007669"/>
    <property type="project" value="InterPro"/>
</dbReference>
<accession>A0A146FZM7</accession>
<feature type="compositionally biased region" description="Polar residues" evidence="3">
    <location>
        <begin position="443"/>
        <end position="457"/>
    </location>
</feature>
<proteinExistence type="inferred from homology"/>
<evidence type="ECO:0000313" key="6">
    <source>
        <dbReference type="Proteomes" id="UP000075230"/>
    </source>
</evidence>
<dbReference type="GO" id="GO:0061982">
    <property type="term" value="P:meiosis I cell cycle process"/>
    <property type="evidence" value="ECO:0007669"/>
    <property type="project" value="UniProtKB-ARBA"/>
</dbReference>
<dbReference type="PANTHER" id="PTHR10073">
    <property type="entry name" value="DNA MISMATCH REPAIR PROTEIN MLH, PMS, MUTL"/>
    <property type="match status" value="1"/>
</dbReference>
<feature type="compositionally biased region" description="Basic and acidic residues" evidence="3">
    <location>
        <begin position="408"/>
        <end position="423"/>
    </location>
</feature>
<feature type="region of interest" description="Disordered" evidence="3">
    <location>
        <begin position="590"/>
        <end position="652"/>
    </location>
</feature>
<protein>
    <submittedName>
        <fullName evidence="5">DNA mismatch repair protein</fullName>
    </submittedName>
</protein>
<dbReference type="InterPro" id="IPR020568">
    <property type="entry name" value="Ribosomal_Su5_D2-typ_SF"/>
</dbReference>
<dbReference type="InterPro" id="IPR014762">
    <property type="entry name" value="DNA_mismatch_repair_CS"/>
</dbReference>
<dbReference type="CDD" id="cd16926">
    <property type="entry name" value="HATPase_MutL-MLH-PMS-like"/>
    <property type="match status" value="1"/>
</dbReference>
<dbReference type="AlphaFoldDB" id="A0A146FZM7"/>
<dbReference type="PANTHER" id="PTHR10073:SF41">
    <property type="entry name" value="MISMATCH REPAIR PROTEIN, PUTATIVE (AFU_ORTHOLOGUE AFUA_8G05820)-RELATED"/>
    <property type="match status" value="1"/>
</dbReference>
<dbReference type="InterPro" id="IPR038973">
    <property type="entry name" value="MutL/Mlh/Pms-like"/>
</dbReference>
<evidence type="ECO:0000313" key="5">
    <source>
        <dbReference type="EMBL" id="GAT30906.1"/>
    </source>
</evidence>
<dbReference type="SUPFAM" id="SSF54211">
    <property type="entry name" value="Ribosomal protein S5 domain 2-like"/>
    <property type="match status" value="1"/>
</dbReference>
<dbReference type="SMART" id="SM01340">
    <property type="entry name" value="DNA_mis_repair"/>
    <property type="match status" value="1"/>
</dbReference>
<reference evidence="5 6" key="1">
    <citation type="journal article" date="2016" name="DNA Res.">
        <title>Genome sequence of Aspergillus luchuensis NBRC 4314.</title>
        <authorList>
            <person name="Yamada O."/>
            <person name="Machida M."/>
            <person name="Hosoyama A."/>
            <person name="Goto M."/>
            <person name="Takahashi T."/>
            <person name="Futagami T."/>
            <person name="Yamagata Y."/>
            <person name="Takeuchi M."/>
            <person name="Kobayashi T."/>
            <person name="Koike H."/>
            <person name="Abe K."/>
            <person name="Asai K."/>
            <person name="Arita M."/>
            <person name="Fujita N."/>
            <person name="Fukuda K."/>
            <person name="Higa K."/>
            <person name="Horikawa H."/>
            <person name="Ishikawa T."/>
            <person name="Jinno K."/>
            <person name="Kato Y."/>
            <person name="Kirimura K."/>
            <person name="Mizutani O."/>
            <person name="Nakasone K."/>
            <person name="Sano M."/>
            <person name="Shiraishi Y."/>
            <person name="Tsukahara M."/>
            <person name="Gomi K."/>
        </authorList>
    </citation>
    <scope>NUCLEOTIDE SEQUENCE [LARGE SCALE GENOMIC DNA]</scope>
    <source>
        <strain evidence="5 6">RIB 2604</strain>
    </source>
</reference>
<gene>
    <name evidence="5" type="ORF">RIB2604_03701150</name>
</gene>